<dbReference type="RefSeq" id="XP_062876867.1">
    <property type="nucleotide sequence ID" value="XM_063020797.1"/>
</dbReference>
<proteinExistence type="predicted"/>
<sequence>MSYKTQQQASLNGSSSSPKPLAGPVGYTLPGVISYLTSEFTNLERYKIVNNIEKSEMKFKIQLLVSEVNSLKFLNNKQALRIKELEEKLKLSQSGEAKTQDTKESSLRLEEIPPVDLQVLRDSRLRLNKAIKDALELLKPPSAGDLLNEFNINDHLDLDKLLDSTDSDTPVEPSKEKDLQLHKESIFSLYTLNSDDISAHLRNSLHHEADVEKLAGSALDDAVATQREAAVESGVVGEESETETVIVDEPDVARLLISEDVDVPQALSPVDMSQTVAPSK</sequence>
<reference evidence="4 5" key="1">
    <citation type="submission" date="2023-10" db="EMBL/GenBank/DDBJ databases">
        <title>Draft Genome Sequence of Candida saopaulonensis from a very Premature Infant with Sepsis.</title>
        <authorList>
            <person name="Ning Y."/>
            <person name="Dai R."/>
            <person name="Xiao M."/>
            <person name="Xu Y."/>
            <person name="Yan Q."/>
            <person name="Zhang L."/>
        </authorList>
    </citation>
    <scope>NUCLEOTIDE SEQUENCE [LARGE SCALE GENOMIC DNA]</scope>
    <source>
        <strain evidence="4 5">19XY460</strain>
    </source>
</reference>
<keyword evidence="1" id="KW-0175">Coiled coil</keyword>
<feature type="region of interest" description="Disordered" evidence="2">
    <location>
        <begin position="1"/>
        <end position="22"/>
    </location>
</feature>
<evidence type="ECO:0000256" key="2">
    <source>
        <dbReference type="SAM" id="MobiDB-lite"/>
    </source>
</evidence>
<dbReference type="KEGG" id="asau:88172823"/>
<dbReference type="EMBL" id="CP138895">
    <property type="protein sequence ID" value="WPK24484.1"/>
    <property type="molecule type" value="Genomic_DNA"/>
</dbReference>
<evidence type="ECO:0000259" key="3">
    <source>
        <dbReference type="Pfam" id="PF08232"/>
    </source>
</evidence>
<name>A0AAX4H7L3_9ASCO</name>
<accession>A0AAX4H7L3</accession>
<dbReference type="InterPro" id="IPR013258">
    <property type="entry name" value="Striatin_N"/>
</dbReference>
<dbReference type="Proteomes" id="UP001338582">
    <property type="component" value="Chromosome 2"/>
</dbReference>
<gene>
    <name evidence="4" type="ORF">PUMCH_001758</name>
</gene>
<evidence type="ECO:0000313" key="4">
    <source>
        <dbReference type="EMBL" id="WPK24484.1"/>
    </source>
</evidence>
<feature type="compositionally biased region" description="Polar residues" evidence="2">
    <location>
        <begin position="1"/>
        <end position="18"/>
    </location>
</feature>
<organism evidence="4 5">
    <name type="scientific">Australozyma saopauloensis</name>
    <dbReference type="NCBI Taxonomy" id="291208"/>
    <lineage>
        <taxon>Eukaryota</taxon>
        <taxon>Fungi</taxon>
        <taxon>Dikarya</taxon>
        <taxon>Ascomycota</taxon>
        <taxon>Saccharomycotina</taxon>
        <taxon>Pichiomycetes</taxon>
        <taxon>Metschnikowiaceae</taxon>
        <taxon>Australozyma</taxon>
    </lineage>
</organism>
<feature type="domain" description="Striatin N-terminal" evidence="3">
    <location>
        <begin position="28"/>
        <end position="102"/>
    </location>
</feature>
<evidence type="ECO:0000313" key="5">
    <source>
        <dbReference type="Proteomes" id="UP001338582"/>
    </source>
</evidence>
<dbReference type="PANTHER" id="PTHR15653:SF0">
    <property type="entry name" value="CONNECTOR OF KINASE TO AP-1, ISOFORM E"/>
    <property type="match status" value="1"/>
</dbReference>
<dbReference type="Pfam" id="PF08232">
    <property type="entry name" value="Striatin"/>
    <property type="match status" value="1"/>
</dbReference>
<evidence type="ECO:0000256" key="1">
    <source>
        <dbReference type="ARBA" id="ARBA00023054"/>
    </source>
</evidence>
<keyword evidence="5" id="KW-1185">Reference proteome</keyword>
<dbReference type="GeneID" id="88172823"/>
<dbReference type="AlphaFoldDB" id="A0AAX4H7L3"/>
<protein>
    <recommendedName>
        <fullName evidence="3">Striatin N-terminal domain-containing protein</fullName>
    </recommendedName>
</protein>
<dbReference type="InterPro" id="IPR051488">
    <property type="entry name" value="WD_repeat_striatin"/>
</dbReference>
<dbReference type="PANTHER" id="PTHR15653">
    <property type="entry name" value="STRIATIN"/>
    <property type="match status" value="1"/>
</dbReference>